<dbReference type="EMBL" id="FJNB01000007">
    <property type="protein sequence ID" value="CZQ93731.1"/>
    <property type="molecule type" value="Genomic_DNA"/>
</dbReference>
<dbReference type="RefSeq" id="WP_068622493.1">
    <property type="nucleotide sequence ID" value="NZ_FJNB01000007.1"/>
</dbReference>
<evidence type="ECO:0000256" key="4">
    <source>
        <dbReference type="ARBA" id="ARBA00022695"/>
    </source>
</evidence>
<evidence type="ECO:0000256" key="6">
    <source>
        <dbReference type="ARBA" id="ARBA00022842"/>
    </source>
</evidence>
<dbReference type="EMBL" id="FNYT01000006">
    <property type="protein sequence ID" value="SEI98712.1"/>
    <property type="molecule type" value="Genomic_DNA"/>
</dbReference>
<dbReference type="InterPro" id="IPR051083">
    <property type="entry name" value="GrpII_Intron_Splice-Mob/Def"/>
</dbReference>
<gene>
    <name evidence="13" type="ORF">SAMN05216375_1062</name>
    <name evidence="12" type="ORF">TR210_1152</name>
</gene>
<protein>
    <recommendedName>
        <fullName evidence="1">RNA-directed DNA polymerase</fullName>
        <ecNumber evidence="1">2.7.7.49</ecNumber>
    </recommendedName>
</protein>
<evidence type="ECO:0000256" key="5">
    <source>
        <dbReference type="ARBA" id="ARBA00022723"/>
    </source>
</evidence>
<dbReference type="InterPro" id="IPR043128">
    <property type="entry name" value="Rev_trsase/Diguanyl_cyclase"/>
</dbReference>
<accession>A0A143YNU5</accession>
<evidence type="ECO:0000313" key="14">
    <source>
        <dbReference type="Proteomes" id="UP000076878"/>
    </source>
</evidence>
<proteinExistence type="inferred from homology"/>
<evidence type="ECO:0000256" key="3">
    <source>
        <dbReference type="ARBA" id="ARBA00022679"/>
    </source>
</evidence>
<feature type="domain" description="Reverse transcriptase" evidence="11">
    <location>
        <begin position="1"/>
        <end position="249"/>
    </location>
</feature>
<keyword evidence="4" id="KW-0548">Nucleotidyltransferase</keyword>
<comment type="catalytic activity">
    <reaction evidence="10">
        <text>DNA(n) + a 2'-deoxyribonucleoside 5'-triphosphate = DNA(n+1) + diphosphate</text>
        <dbReference type="Rhea" id="RHEA:22508"/>
        <dbReference type="Rhea" id="RHEA-COMP:17339"/>
        <dbReference type="Rhea" id="RHEA-COMP:17340"/>
        <dbReference type="ChEBI" id="CHEBI:33019"/>
        <dbReference type="ChEBI" id="CHEBI:61560"/>
        <dbReference type="ChEBI" id="CHEBI:173112"/>
        <dbReference type="EC" id="2.7.7.49"/>
    </reaction>
</comment>
<dbReference type="GO" id="GO:0046872">
    <property type="term" value="F:metal ion binding"/>
    <property type="evidence" value="ECO:0007669"/>
    <property type="project" value="UniProtKB-KW"/>
</dbReference>
<dbReference type="InterPro" id="IPR043502">
    <property type="entry name" value="DNA/RNA_pol_sf"/>
</dbReference>
<dbReference type="InterPro" id="IPR053543">
    <property type="entry name" value="Bacterial_RT"/>
</dbReference>
<dbReference type="STRING" id="640938.TR210_1152"/>
<keyword evidence="2" id="KW-0515">Mutator protein</keyword>
<evidence type="ECO:0000259" key="11">
    <source>
        <dbReference type="PROSITE" id="PS50878"/>
    </source>
</evidence>
<evidence type="ECO:0000256" key="8">
    <source>
        <dbReference type="ARBA" id="ARBA00023118"/>
    </source>
</evidence>
<dbReference type="Gene3D" id="3.10.10.10">
    <property type="entry name" value="HIV Type 1 Reverse Transcriptase, subunit A, domain 1"/>
    <property type="match status" value="1"/>
</dbReference>
<keyword evidence="3" id="KW-0808">Transferase</keyword>
<name>A0A143YNU5_9LACT</name>
<sequence length="561" mass="66128">MKKLMEIKTRNEFADVLEIPRQKLSYILYVKHVDEMYTSFQIPKKNGDFRNINAPIEDLKNLQKKLSELLWECQKEIRMNNGIDSNMSHAFEKEKSIITNAIIHRNRRIVLNIDLEDFFGSIHFGRVKGFFEKNRDFKLSSEVATIIAQLACYRGVLPQGAPSSPIITNLICNMIDIRLLKIATKYKVNYTRYADDLTFSTNNKPFLDKQSEFLSEVTKEIERSGFKVNNKKTRILFRDSRQEVTGLIVNEKISVNRKYYKKSRAMSYQLYKSGSFEIDNEEGSVNQLEGRFAFINQLDWYNNKRDGLEHNFWSLNSREKQYQKFLFYKYFFNNNKPLVITEGKTDIDYIKAALKNLYIEYPDLVTKNSDGTFNFKVSFLRKSKRLRYFLNIHLDGADTMKNIYKFYSDKENNKFPNFCKYFKELSGNIPTKPVILIFDNELTNKEKPLYKFVNYAGLNGLSQCIKEKLNTKLTDNLYLMTNPLVSNKTECEIEDLFDRETLSHEINGKFFSRNKTSDNNKFYGKEVFAKYISSNYREIDFDNFKPILNMLNDIVSLRKQA</sequence>
<dbReference type="GO" id="GO:0003723">
    <property type="term" value="F:RNA binding"/>
    <property type="evidence" value="ECO:0007669"/>
    <property type="project" value="InterPro"/>
</dbReference>
<evidence type="ECO:0000256" key="2">
    <source>
        <dbReference type="ARBA" id="ARBA00022457"/>
    </source>
</evidence>
<keyword evidence="7 12" id="KW-0695">RNA-directed DNA polymerase</keyword>
<organism evidence="12 14">
    <name type="scientific">Trichococcus ilyis</name>
    <dbReference type="NCBI Taxonomy" id="640938"/>
    <lineage>
        <taxon>Bacteria</taxon>
        <taxon>Bacillati</taxon>
        <taxon>Bacillota</taxon>
        <taxon>Bacilli</taxon>
        <taxon>Lactobacillales</taxon>
        <taxon>Carnobacteriaceae</taxon>
        <taxon>Trichococcus</taxon>
    </lineage>
</organism>
<dbReference type="NCBIfam" id="NF038237">
    <property type="entry name" value="retron_Ec67_fus"/>
    <property type="match status" value="1"/>
</dbReference>
<keyword evidence="15" id="KW-1185">Reference proteome</keyword>
<dbReference type="CDD" id="cd03487">
    <property type="entry name" value="RT_Bac_retron_II"/>
    <property type="match status" value="1"/>
</dbReference>
<evidence type="ECO:0000256" key="9">
    <source>
        <dbReference type="ARBA" id="ARBA00034120"/>
    </source>
</evidence>
<keyword evidence="5" id="KW-0479">Metal-binding</keyword>
<evidence type="ECO:0000256" key="7">
    <source>
        <dbReference type="ARBA" id="ARBA00022918"/>
    </source>
</evidence>
<dbReference type="PANTHER" id="PTHR34047:SF7">
    <property type="entry name" value="RNA-DIRECTED DNA POLYMERASE"/>
    <property type="match status" value="1"/>
</dbReference>
<dbReference type="Pfam" id="PF00078">
    <property type="entry name" value="RVT_1"/>
    <property type="match status" value="1"/>
</dbReference>
<reference evidence="12 14" key="1">
    <citation type="submission" date="2016-02" db="EMBL/GenBank/DDBJ databases">
        <authorList>
            <person name="Wen L."/>
            <person name="He K."/>
            <person name="Yang H."/>
        </authorList>
    </citation>
    <scope>NUCLEOTIDE SEQUENCE [LARGE SCALE GENOMIC DNA]</scope>
    <source>
        <strain evidence="12">Trichococcus_R210</strain>
    </source>
</reference>
<evidence type="ECO:0000256" key="10">
    <source>
        <dbReference type="ARBA" id="ARBA00048173"/>
    </source>
</evidence>
<keyword evidence="8" id="KW-0051">Antiviral defense</keyword>
<dbReference type="GO" id="GO:0003964">
    <property type="term" value="F:RNA-directed DNA polymerase activity"/>
    <property type="evidence" value="ECO:0007669"/>
    <property type="project" value="UniProtKB-KW"/>
</dbReference>
<dbReference type="InterPro" id="IPR000477">
    <property type="entry name" value="RT_dom"/>
</dbReference>
<evidence type="ECO:0000313" key="13">
    <source>
        <dbReference type="EMBL" id="SEI98712.1"/>
    </source>
</evidence>
<dbReference type="EC" id="2.7.7.49" evidence="1"/>
<keyword evidence="6" id="KW-0460">Magnesium</keyword>
<dbReference type="AlphaFoldDB" id="A0A143YNU5"/>
<evidence type="ECO:0000313" key="12">
    <source>
        <dbReference type="EMBL" id="CZQ93731.1"/>
    </source>
</evidence>
<dbReference type="Proteomes" id="UP000199280">
    <property type="component" value="Unassembled WGS sequence"/>
</dbReference>
<dbReference type="SUPFAM" id="SSF56672">
    <property type="entry name" value="DNA/RNA polymerases"/>
    <property type="match status" value="1"/>
</dbReference>
<evidence type="ECO:0000313" key="15">
    <source>
        <dbReference type="Proteomes" id="UP000199280"/>
    </source>
</evidence>
<dbReference type="OrthoDB" id="9788687at2"/>
<reference evidence="13 15" key="2">
    <citation type="submission" date="2016-10" db="EMBL/GenBank/DDBJ databases">
        <authorList>
            <person name="Varghese N."/>
            <person name="Submissions S."/>
        </authorList>
    </citation>
    <scope>NUCLEOTIDE SEQUENCE [LARGE SCALE GENOMIC DNA]</scope>
    <source>
        <strain evidence="13 15">DSM 22150</strain>
    </source>
</reference>
<dbReference type="GO" id="GO:0051607">
    <property type="term" value="P:defense response to virus"/>
    <property type="evidence" value="ECO:0007669"/>
    <property type="project" value="UniProtKB-KW"/>
</dbReference>
<comment type="similarity">
    <text evidence="9">Belongs to the bacterial reverse transcriptase family.</text>
</comment>
<dbReference type="PANTHER" id="PTHR34047">
    <property type="entry name" value="NUCLEAR INTRON MATURASE 1, MITOCHONDRIAL-RELATED"/>
    <property type="match status" value="1"/>
</dbReference>
<dbReference type="Gene3D" id="3.30.70.270">
    <property type="match status" value="1"/>
</dbReference>
<dbReference type="PRINTS" id="PR00866">
    <property type="entry name" value="RNADNAPOLMS"/>
</dbReference>
<dbReference type="Proteomes" id="UP000076878">
    <property type="component" value="Unassembled WGS sequence"/>
</dbReference>
<dbReference type="InterPro" id="IPR000123">
    <property type="entry name" value="Reverse_transcriptase_msDNA"/>
</dbReference>
<evidence type="ECO:0000256" key="1">
    <source>
        <dbReference type="ARBA" id="ARBA00012493"/>
    </source>
</evidence>
<dbReference type="PROSITE" id="PS50878">
    <property type="entry name" value="RT_POL"/>
    <property type="match status" value="1"/>
</dbReference>